<evidence type="ECO:0000313" key="3">
    <source>
        <dbReference type="Proteomes" id="UP001295684"/>
    </source>
</evidence>
<gene>
    <name evidence="2" type="ORF">ECRASSUSDP1_LOCUS12412</name>
</gene>
<dbReference type="SUPFAM" id="SSF64182">
    <property type="entry name" value="DHH phosphoesterases"/>
    <property type="match status" value="1"/>
</dbReference>
<sequence length="401" mass="47068">MEKFTRYLKDAWALTQALYAPKKASFINVSLGNVSGDMDSVVCSIVLGYYLTYKQGFYEEVKDEIDPENLSEEQQKKFFVPVLNMNKEDIVARSDIIHHFELNGINYMEIPAYDEIDLRHYAEQGTLRANLVDHNFPDCNQEYLVEHVERIYDHHFEKPAEYPNMVFKDIRFCGSAATLVANAMLNDEELKSELLDHQVAWFASAPILIDTVNFKEKQRGKKWDQIDEDVYKLVKEIAGDTIPEDYFRTLYLKKTDVQTNINLGFRLLARKDYKNYKINDELLGISTIFLDINICDNEFGAENLVKEFDDIMKERNLSMYMVLTHYEEDHDVRRQILAYSHNTELVEKLKDLFSNGEDFSTEPLTENKLNDIENCYVWQNNYTSQSRKKIEPLIRKHFAVE</sequence>
<dbReference type="AlphaFoldDB" id="A0AAD1UQB6"/>
<dbReference type="PANTHER" id="PTHR12112:SF39">
    <property type="entry name" value="EG:152A3.5 PROTEIN (FBGN0003116_PN PROTEIN)"/>
    <property type="match status" value="1"/>
</dbReference>
<comment type="caution">
    <text evidence="2">The sequence shown here is derived from an EMBL/GenBank/DDBJ whole genome shotgun (WGS) entry which is preliminary data.</text>
</comment>
<reference evidence="2" key="1">
    <citation type="submission" date="2023-07" db="EMBL/GenBank/DDBJ databases">
        <authorList>
            <consortium name="AG Swart"/>
            <person name="Singh M."/>
            <person name="Singh A."/>
            <person name="Seah K."/>
            <person name="Emmerich C."/>
        </authorList>
    </citation>
    <scope>NUCLEOTIDE SEQUENCE</scope>
    <source>
        <strain evidence="2">DP1</strain>
    </source>
</reference>
<dbReference type="Proteomes" id="UP001295684">
    <property type="component" value="Unassembled WGS sequence"/>
</dbReference>
<evidence type="ECO:0000313" key="2">
    <source>
        <dbReference type="EMBL" id="CAI2371092.1"/>
    </source>
</evidence>
<accession>A0AAD1UQB6</accession>
<dbReference type="GO" id="GO:0005737">
    <property type="term" value="C:cytoplasm"/>
    <property type="evidence" value="ECO:0007669"/>
    <property type="project" value="InterPro"/>
</dbReference>
<dbReference type="Pfam" id="PF02833">
    <property type="entry name" value="DHHA2"/>
    <property type="match status" value="1"/>
</dbReference>
<feature type="domain" description="DHHA2" evidence="1">
    <location>
        <begin position="247"/>
        <end position="398"/>
    </location>
</feature>
<evidence type="ECO:0000259" key="1">
    <source>
        <dbReference type="SMART" id="SM01131"/>
    </source>
</evidence>
<dbReference type="PANTHER" id="PTHR12112">
    <property type="entry name" value="BNIP - RELATED"/>
    <property type="match status" value="1"/>
</dbReference>
<name>A0AAD1UQB6_EUPCR</name>
<protein>
    <recommendedName>
        <fullName evidence="1">DHHA2 domain-containing protein</fullName>
    </recommendedName>
</protein>
<dbReference type="Gene3D" id="3.90.1640.10">
    <property type="entry name" value="inorganic pyrophosphatase (n-terminal core)"/>
    <property type="match status" value="1"/>
</dbReference>
<dbReference type="GO" id="GO:0004309">
    <property type="term" value="F:exopolyphosphatase activity"/>
    <property type="evidence" value="ECO:0007669"/>
    <property type="project" value="TreeGrafter"/>
</dbReference>
<dbReference type="Gene3D" id="3.10.310.20">
    <property type="entry name" value="DHHA2 domain"/>
    <property type="match status" value="1"/>
</dbReference>
<keyword evidence="3" id="KW-1185">Reference proteome</keyword>
<proteinExistence type="predicted"/>
<dbReference type="InterPro" id="IPR004097">
    <property type="entry name" value="DHHA2"/>
</dbReference>
<organism evidence="2 3">
    <name type="scientific">Euplotes crassus</name>
    <dbReference type="NCBI Taxonomy" id="5936"/>
    <lineage>
        <taxon>Eukaryota</taxon>
        <taxon>Sar</taxon>
        <taxon>Alveolata</taxon>
        <taxon>Ciliophora</taxon>
        <taxon>Intramacronucleata</taxon>
        <taxon>Spirotrichea</taxon>
        <taxon>Hypotrichia</taxon>
        <taxon>Euplotida</taxon>
        <taxon>Euplotidae</taxon>
        <taxon>Moneuplotes</taxon>
    </lineage>
</organism>
<dbReference type="InterPro" id="IPR038222">
    <property type="entry name" value="DHHA2_dom_sf"/>
</dbReference>
<dbReference type="EMBL" id="CAMPGE010012316">
    <property type="protein sequence ID" value="CAI2371092.1"/>
    <property type="molecule type" value="Genomic_DNA"/>
</dbReference>
<dbReference type="InterPro" id="IPR038763">
    <property type="entry name" value="DHH_sf"/>
</dbReference>
<dbReference type="SMART" id="SM01131">
    <property type="entry name" value="DHHA2"/>
    <property type="match status" value="1"/>
</dbReference>